<dbReference type="Proteomes" id="UP000249873">
    <property type="component" value="Chromosome"/>
</dbReference>
<protein>
    <submittedName>
        <fullName evidence="2">Uncharacterized protein</fullName>
    </submittedName>
</protein>
<dbReference type="KEGG" id="als:DJ013_19280"/>
<feature type="chain" id="PRO_5016365525" evidence="1">
    <location>
        <begin position="22"/>
        <end position="126"/>
    </location>
</feature>
<organism evidence="2 3">
    <name type="scientific">Arcticibacterium luteifluviistationis</name>
    <dbReference type="NCBI Taxonomy" id="1784714"/>
    <lineage>
        <taxon>Bacteria</taxon>
        <taxon>Pseudomonadati</taxon>
        <taxon>Bacteroidota</taxon>
        <taxon>Cytophagia</taxon>
        <taxon>Cytophagales</taxon>
        <taxon>Leadbetterellaceae</taxon>
        <taxon>Arcticibacterium</taxon>
    </lineage>
</organism>
<dbReference type="EMBL" id="CP029480">
    <property type="protein sequence ID" value="AWW00197.1"/>
    <property type="molecule type" value="Genomic_DNA"/>
</dbReference>
<evidence type="ECO:0000313" key="2">
    <source>
        <dbReference type="EMBL" id="AWW00197.1"/>
    </source>
</evidence>
<dbReference type="RefSeq" id="WP_111373564.1">
    <property type="nucleotide sequence ID" value="NZ_CP029480.1"/>
</dbReference>
<dbReference type="AlphaFoldDB" id="A0A2Z4GFV8"/>
<keyword evidence="3" id="KW-1185">Reference proteome</keyword>
<reference evidence="2 3" key="1">
    <citation type="submission" date="2018-05" db="EMBL/GenBank/DDBJ databases">
        <title>Complete genome sequence of Arcticibacterium luteifluviistationis SM1504T, a cytophagaceae bacterium isolated from Arctic surface seawater.</title>
        <authorList>
            <person name="Li Y."/>
            <person name="Qin Q.-L."/>
        </authorList>
    </citation>
    <scope>NUCLEOTIDE SEQUENCE [LARGE SCALE GENOMIC DNA]</scope>
    <source>
        <strain evidence="2 3">SM1504</strain>
    </source>
</reference>
<name>A0A2Z4GFV8_9BACT</name>
<accession>A0A2Z4GFV8</accession>
<feature type="signal peptide" evidence="1">
    <location>
        <begin position="1"/>
        <end position="21"/>
    </location>
</feature>
<sequence length="126" mass="13682">MKYIFTLVFCLAGMVSFAQQATDENGRPVGSKPALTVSSEDSDIYLRKSKEKSSSSSLVVEYSLPFGKTGGKLVLFHPRKDEELKSIDLSGNHGSVVIDTKALGFEGFNAGLYLTDGTFVKSQSIY</sequence>
<proteinExistence type="predicted"/>
<evidence type="ECO:0000256" key="1">
    <source>
        <dbReference type="SAM" id="SignalP"/>
    </source>
</evidence>
<evidence type="ECO:0000313" key="3">
    <source>
        <dbReference type="Proteomes" id="UP000249873"/>
    </source>
</evidence>
<keyword evidence="1" id="KW-0732">Signal</keyword>
<gene>
    <name evidence="2" type="ORF">DJ013_19280</name>
</gene>
<dbReference type="OrthoDB" id="959790at2"/>